<sequence length="149" mass="16831">MDVMKISISFKSTFVYLICLLFVSLFIYAAVSKILDYENFRVQLAQSPLLSAFARYVAWGVPAFEILISILLLSEKWRTVGLFSAFGLMVMFTTYIYIILNFSSFVPCSCGGVLEKMTWNQHLVFNLAFIILGGIAALVQSSNFQYNLS</sequence>
<dbReference type="Proteomes" id="UP000288102">
    <property type="component" value="Unassembled WGS sequence"/>
</dbReference>
<feature type="transmembrane region" description="Helical" evidence="5">
    <location>
        <begin position="53"/>
        <end position="73"/>
    </location>
</feature>
<keyword evidence="8" id="KW-1185">Reference proteome</keyword>
<evidence type="ECO:0000256" key="3">
    <source>
        <dbReference type="ARBA" id="ARBA00022989"/>
    </source>
</evidence>
<gene>
    <name evidence="7" type="ORF">D0817_10640</name>
</gene>
<dbReference type="EMBL" id="QWDM01000006">
    <property type="protein sequence ID" value="RUT70269.1"/>
    <property type="molecule type" value="Genomic_DNA"/>
</dbReference>
<keyword evidence="2 5" id="KW-0812">Transmembrane</keyword>
<comment type="subcellular location">
    <subcellularLocation>
        <location evidence="1">Membrane</location>
        <topology evidence="1">Multi-pass membrane protein</topology>
    </subcellularLocation>
</comment>
<evidence type="ECO:0000256" key="2">
    <source>
        <dbReference type="ARBA" id="ARBA00022692"/>
    </source>
</evidence>
<proteinExistence type="predicted"/>
<dbReference type="GO" id="GO:0030416">
    <property type="term" value="P:methylamine metabolic process"/>
    <property type="evidence" value="ECO:0007669"/>
    <property type="project" value="InterPro"/>
</dbReference>
<organism evidence="7 8">
    <name type="scientific">Flavobacterium cupreum</name>
    <dbReference type="NCBI Taxonomy" id="2133766"/>
    <lineage>
        <taxon>Bacteria</taxon>
        <taxon>Pseudomonadati</taxon>
        <taxon>Bacteroidota</taxon>
        <taxon>Flavobacteriia</taxon>
        <taxon>Flavobacteriales</taxon>
        <taxon>Flavobacteriaceae</taxon>
        <taxon>Flavobacterium</taxon>
    </lineage>
</organism>
<reference evidence="8" key="1">
    <citation type="journal article" date="2019" name="Syst. Appl. Microbiol.">
        <title>Flavobacterium circumlabens sp. nov. and Flavobacterium cupreum sp. nov., two psychrotrophic species isolated from Antarctic environmental samples.</title>
        <authorList>
            <person name="Kralova S."/>
            <person name="Busse H.-J."/>
            <person name="Svec P."/>
            <person name="Maslanova I."/>
            <person name="Stankova E."/>
            <person name="Bartak M."/>
            <person name="Sedlacek I."/>
        </authorList>
    </citation>
    <scope>NUCLEOTIDE SEQUENCE [LARGE SCALE GENOMIC DNA]</scope>
    <source>
        <strain evidence="8">CCM 8825</strain>
    </source>
</reference>
<dbReference type="Pfam" id="PF07291">
    <property type="entry name" value="MauE"/>
    <property type="match status" value="1"/>
</dbReference>
<feature type="transmembrane region" description="Helical" evidence="5">
    <location>
        <begin position="80"/>
        <end position="99"/>
    </location>
</feature>
<evidence type="ECO:0000256" key="4">
    <source>
        <dbReference type="ARBA" id="ARBA00023136"/>
    </source>
</evidence>
<evidence type="ECO:0000256" key="1">
    <source>
        <dbReference type="ARBA" id="ARBA00004141"/>
    </source>
</evidence>
<keyword evidence="4 5" id="KW-0472">Membrane</keyword>
<protein>
    <recommendedName>
        <fullName evidence="6">Methylamine utilisation protein MauE domain-containing protein</fullName>
    </recommendedName>
</protein>
<comment type="caution">
    <text evidence="7">The sequence shown here is derived from an EMBL/GenBank/DDBJ whole genome shotgun (WGS) entry which is preliminary data.</text>
</comment>
<evidence type="ECO:0000313" key="8">
    <source>
        <dbReference type="Proteomes" id="UP000288102"/>
    </source>
</evidence>
<feature type="domain" description="Methylamine utilisation protein MauE" evidence="6">
    <location>
        <begin position="12"/>
        <end position="138"/>
    </location>
</feature>
<feature type="transmembrane region" description="Helical" evidence="5">
    <location>
        <begin position="119"/>
        <end position="139"/>
    </location>
</feature>
<evidence type="ECO:0000256" key="5">
    <source>
        <dbReference type="SAM" id="Phobius"/>
    </source>
</evidence>
<name>A0A434A776_9FLAO</name>
<dbReference type="AlphaFoldDB" id="A0A434A776"/>
<dbReference type="GO" id="GO:0016020">
    <property type="term" value="C:membrane"/>
    <property type="evidence" value="ECO:0007669"/>
    <property type="project" value="UniProtKB-SubCell"/>
</dbReference>
<keyword evidence="3 5" id="KW-1133">Transmembrane helix</keyword>
<evidence type="ECO:0000259" key="6">
    <source>
        <dbReference type="Pfam" id="PF07291"/>
    </source>
</evidence>
<accession>A0A434A776</accession>
<evidence type="ECO:0000313" key="7">
    <source>
        <dbReference type="EMBL" id="RUT70269.1"/>
    </source>
</evidence>
<dbReference type="InterPro" id="IPR009908">
    <property type="entry name" value="Methylamine_util_MauE"/>
</dbReference>